<dbReference type="EMBL" id="BNJK01000001">
    <property type="protein sequence ID" value="GHO92517.1"/>
    <property type="molecule type" value="Genomic_DNA"/>
</dbReference>
<gene>
    <name evidence="1" type="ORF">KSF_025650</name>
</gene>
<protein>
    <submittedName>
        <fullName evidence="1">Uncharacterized protein</fullName>
    </submittedName>
</protein>
<comment type="caution">
    <text evidence="1">The sequence shown here is derived from an EMBL/GenBank/DDBJ whole genome shotgun (WGS) entry which is preliminary data.</text>
</comment>
<sequence length="289" mass="32384">MTYIILAAALLIFIVVTLIVVFAKRRSMVDEPLAVSETGTATNTAASQLSFDTLPPLQTQAYSDDRSSELMRREAHFQPFAGSEANRTSGNAFPRLPAQEYLEPSVRGRSLYERDTPLPQKLQSRGPLYDLEREYERGMQANYDDYIGAVHLLLTHVVMKTPAEVELAFQICTRKIQAALQQKGLERAPLLVDIAGLTIGGDATTVWGQSLKACWDKVCVKGENELYLAAHYNSHASPSGKEQLQEKIRRIQLMTSAVLNDFQSNIFDTREEAVAFLQRLRELSRPGHR</sequence>
<proteinExistence type="predicted"/>
<name>A0A8J3IJM1_9CHLR</name>
<evidence type="ECO:0000313" key="1">
    <source>
        <dbReference type="EMBL" id="GHO92517.1"/>
    </source>
</evidence>
<dbReference type="RefSeq" id="WP_220203343.1">
    <property type="nucleotide sequence ID" value="NZ_BNJK01000001.1"/>
</dbReference>
<dbReference type="Proteomes" id="UP000597444">
    <property type="component" value="Unassembled WGS sequence"/>
</dbReference>
<evidence type="ECO:0000313" key="2">
    <source>
        <dbReference type="Proteomes" id="UP000597444"/>
    </source>
</evidence>
<accession>A0A8J3IJM1</accession>
<dbReference type="AlphaFoldDB" id="A0A8J3IJM1"/>
<reference evidence="1" key="1">
    <citation type="submission" date="2020-10" db="EMBL/GenBank/DDBJ databases">
        <title>Taxonomic study of unclassified bacteria belonging to the class Ktedonobacteria.</title>
        <authorList>
            <person name="Yabe S."/>
            <person name="Wang C.M."/>
            <person name="Zheng Y."/>
            <person name="Sakai Y."/>
            <person name="Cavaletti L."/>
            <person name="Monciardini P."/>
            <person name="Donadio S."/>
        </authorList>
    </citation>
    <scope>NUCLEOTIDE SEQUENCE</scope>
    <source>
        <strain evidence="1">ID150040</strain>
    </source>
</reference>
<organism evidence="1 2">
    <name type="scientific">Reticulibacter mediterranei</name>
    <dbReference type="NCBI Taxonomy" id="2778369"/>
    <lineage>
        <taxon>Bacteria</taxon>
        <taxon>Bacillati</taxon>
        <taxon>Chloroflexota</taxon>
        <taxon>Ktedonobacteria</taxon>
        <taxon>Ktedonobacterales</taxon>
        <taxon>Reticulibacteraceae</taxon>
        <taxon>Reticulibacter</taxon>
    </lineage>
</organism>
<keyword evidence="2" id="KW-1185">Reference proteome</keyword>